<dbReference type="GO" id="GO:0005506">
    <property type="term" value="F:iron ion binding"/>
    <property type="evidence" value="ECO:0007669"/>
    <property type="project" value="InterPro"/>
</dbReference>
<evidence type="ECO:0000256" key="11">
    <source>
        <dbReference type="ARBA" id="ARBA00023004"/>
    </source>
</evidence>
<proteinExistence type="evidence at transcript level"/>
<comment type="cofactor">
    <cofactor evidence="1 14">
        <name>heme</name>
        <dbReference type="ChEBI" id="CHEBI:30413"/>
    </cofactor>
</comment>
<keyword evidence="19" id="KW-1185">Reference proteome</keyword>
<evidence type="ECO:0000256" key="1">
    <source>
        <dbReference type="ARBA" id="ARBA00001971"/>
    </source>
</evidence>
<dbReference type="FunFam" id="1.10.630.10:FF:000238">
    <property type="entry name" value="Cytochrome P450 2A6"/>
    <property type="match status" value="1"/>
</dbReference>
<feature type="transmembrane region" description="Helical" evidence="16">
    <location>
        <begin position="288"/>
        <end position="312"/>
    </location>
</feature>
<feature type="binding site" description="axial binding residue" evidence="14">
    <location>
        <position position="435"/>
    </location>
    <ligand>
        <name>heme</name>
        <dbReference type="ChEBI" id="CHEBI:30413"/>
    </ligand>
    <ligandPart>
        <name>Fe</name>
        <dbReference type="ChEBI" id="CHEBI:18248"/>
    </ligandPart>
</feature>
<keyword evidence="6 14" id="KW-0349">Heme</keyword>
<dbReference type="InterPro" id="IPR002401">
    <property type="entry name" value="Cyt_P450_E_grp-I"/>
</dbReference>
<gene>
    <name evidence="18" type="primary">P450-1</name>
    <name evidence="20" type="synonym">LOC107269291</name>
</gene>
<evidence type="ECO:0000256" key="12">
    <source>
        <dbReference type="ARBA" id="ARBA00023033"/>
    </source>
</evidence>
<evidence type="ECO:0000256" key="8">
    <source>
        <dbReference type="ARBA" id="ARBA00022824"/>
    </source>
</evidence>
<evidence type="ECO:0000256" key="7">
    <source>
        <dbReference type="ARBA" id="ARBA00022723"/>
    </source>
</evidence>
<dbReference type="InterPro" id="IPR001128">
    <property type="entry name" value="Cyt_P450"/>
</dbReference>
<evidence type="ECO:0000256" key="15">
    <source>
        <dbReference type="RuleBase" id="RU000461"/>
    </source>
</evidence>
<dbReference type="Pfam" id="PF00067">
    <property type="entry name" value="p450"/>
    <property type="match status" value="1"/>
</dbReference>
<name>A0A1W6L1I0_CEPCN</name>
<dbReference type="PRINTS" id="PR00385">
    <property type="entry name" value="P450"/>
</dbReference>
<feature type="chain" id="PRO_5044567057" evidence="17">
    <location>
        <begin position="25"/>
        <end position="501"/>
    </location>
</feature>
<protein>
    <submittedName>
        <fullName evidence="18">Cytochrome P450-1</fullName>
    </submittedName>
    <submittedName>
        <fullName evidence="20">Probable cytochrome P450 305a1</fullName>
    </submittedName>
</protein>
<keyword evidence="11 14" id="KW-0408">Iron</keyword>
<dbReference type="GO" id="GO:0005789">
    <property type="term" value="C:endoplasmic reticulum membrane"/>
    <property type="evidence" value="ECO:0007669"/>
    <property type="project" value="UniProtKB-SubCell"/>
</dbReference>
<dbReference type="InterPro" id="IPR017972">
    <property type="entry name" value="Cyt_P450_CS"/>
</dbReference>
<feature type="transmembrane region" description="Helical" evidence="16">
    <location>
        <begin position="439"/>
        <end position="459"/>
    </location>
</feature>
<feature type="signal peptide" evidence="17">
    <location>
        <begin position="1"/>
        <end position="24"/>
    </location>
</feature>
<dbReference type="PRINTS" id="PR00463">
    <property type="entry name" value="EP450I"/>
</dbReference>
<dbReference type="SUPFAM" id="SSF48264">
    <property type="entry name" value="Cytochrome P450"/>
    <property type="match status" value="1"/>
</dbReference>
<evidence type="ECO:0000313" key="19">
    <source>
        <dbReference type="Proteomes" id="UP000694920"/>
    </source>
</evidence>
<organism evidence="18">
    <name type="scientific">Cephus cinctus</name>
    <name type="common">Wheat stem sawfly</name>
    <dbReference type="NCBI Taxonomy" id="211228"/>
    <lineage>
        <taxon>Eukaryota</taxon>
        <taxon>Metazoa</taxon>
        <taxon>Ecdysozoa</taxon>
        <taxon>Arthropoda</taxon>
        <taxon>Hexapoda</taxon>
        <taxon>Insecta</taxon>
        <taxon>Pterygota</taxon>
        <taxon>Neoptera</taxon>
        <taxon>Endopterygota</taxon>
        <taxon>Hymenoptera</taxon>
        <taxon>Cephoidea</taxon>
        <taxon>Cephidae</taxon>
        <taxon>Cephus</taxon>
    </lineage>
</organism>
<dbReference type="InterPro" id="IPR050182">
    <property type="entry name" value="Cytochrome_P450_fam2"/>
</dbReference>
<comment type="subcellular location">
    <subcellularLocation>
        <location evidence="4">Endoplasmic reticulum membrane</location>
        <topology evidence="4">Peripheral membrane protein</topology>
    </subcellularLocation>
    <subcellularLocation>
        <location evidence="3">Microsome membrane</location>
        <topology evidence="3">Peripheral membrane protein</topology>
    </subcellularLocation>
</comment>
<keyword evidence="8" id="KW-0256">Endoplasmic reticulum</keyword>
<sequence length="501" mass="56692">MFTDILLAIVVLLFVACILSGGKSKNYPPGPYSWPLVGNIYQLRKLACTHGGQHLALLELSRRYSSDVIALRLGRQNMIAVSGYEGIQTILNGQEYEGRPWNEFIKIRNMGMRKGITMSDGPEWKEIRAWVVRSLRSVGFGRREMSVMIKDEVVHVVENLKVGGVRSMKPVIAPAVINVLWTMATGKRLCEGPRLQYFMELMERRAKAFDMSGGILSTFPWMRYLAPEFSGYNVLMVFNEEIKNFLMDIINEHKENYTPGNEDDLIDMFLGEMYSGKGAKAGFTEDQLVMILMDLFIAGITTTTVTLDFLFLNMVMHVDKQKRLQQEVDAIVGRERLPELSDRPNLPYTEAVLTESQRICMVTPVIGPRRVLSDTELLGYTIPENTTVLINVYSVHMDPLHYPEPEKFKPERFIKDGVYVPDENLMLFGRGRRRCPGEALARSALFLLFVGILQKFVLLPVPGKQTPTLDIVPGLTISPKPYEVLVVPRDNCTNGTSKLID</sequence>
<dbReference type="RefSeq" id="XP_015598467.1">
    <property type="nucleotide sequence ID" value="XM_015742981.2"/>
</dbReference>
<comment type="similarity">
    <text evidence="5 15">Belongs to the cytochrome P450 family.</text>
</comment>
<evidence type="ECO:0000256" key="17">
    <source>
        <dbReference type="SAM" id="SignalP"/>
    </source>
</evidence>
<evidence type="ECO:0000256" key="5">
    <source>
        <dbReference type="ARBA" id="ARBA00010617"/>
    </source>
</evidence>
<evidence type="ECO:0000256" key="2">
    <source>
        <dbReference type="ARBA" id="ARBA00003690"/>
    </source>
</evidence>
<dbReference type="PROSITE" id="PS00086">
    <property type="entry name" value="CYTOCHROME_P450"/>
    <property type="match status" value="1"/>
</dbReference>
<evidence type="ECO:0000313" key="18">
    <source>
        <dbReference type="EMBL" id="ARN17924.1"/>
    </source>
</evidence>
<keyword evidence="12 15" id="KW-0503">Monooxygenase</keyword>
<evidence type="ECO:0000256" key="9">
    <source>
        <dbReference type="ARBA" id="ARBA00022848"/>
    </source>
</evidence>
<accession>A0A1W6L1I0</accession>
<reference evidence="20" key="2">
    <citation type="submission" date="2025-04" db="UniProtKB">
        <authorList>
            <consortium name="RefSeq"/>
        </authorList>
    </citation>
    <scope>IDENTIFICATION</scope>
</reference>
<evidence type="ECO:0000256" key="16">
    <source>
        <dbReference type="SAM" id="Phobius"/>
    </source>
</evidence>
<evidence type="ECO:0000256" key="10">
    <source>
        <dbReference type="ARBA" id="ARBA00023002"/>
    </source>
</evidence>
<dbReference type="CDD" id="cd20651">
    <property type="entry name" value="CYP15A1-like"/>
    <property type="match status" value="1"/>
</dbReference>
<dbReference type="OrthoDB" id="3934656at2759"/>
<dbReference type="GO" id="GO:0008395">
    <property type="term" value="F:steroid hydroxylase activity"/>
    <property type="evidence" value="ECO:0007669"/>
    <property type="project" value="TreeGrafter"/>
</dbReference>
<dbReference type="PANTHER" id="PTHR24300">
    <property type="entry name" value="CYTOCHROME P450 508A4-RELATED"/>
    <property type="match status" value="1"/>
</dbReference>
<dbReference type="InterPro" id="IPR036396">
    <property type="entry name" value="Cyt_P450_sf"/>
</dbReference>
<dbReference type="EMBL" id="KX609517">
    <property type="protein sequence ID" value="ARN17924.1"/>
    <property type="molecule type" value="mRNA"/>
</dbReference>
<keyword evidence="16" id="KW-1133">Transmembrane helix</keyword>
<dbReference type="PANTHER" id="PTHR24300:SF376">
    <property type="entry name" value="CYTOCHROME P450 15A1"/>
    <property type="match status" value="1"/>
</dbReference>
<reference evidence="18" key="1">
    <citation type="submission" date="2016-07" db="EMBL/GenBank/DDBJ databases">
        <title>Olfactory-related genes from the wheat stem sawfly, an agronomic pest and primitive hymenopteran.</title>
        <authorList>
            <person name="Gress J.C."/>
            <person name="Carey C.C."/>
            <person name="Dykgreve T.A."/>
            <person name="Walden K.O."/>
            <person name="Robertson H.M."/>
            <person name="Mazurie A."/>
            <person name="Wanner K.W."/>
        </authorList>
    </citation>
    <scope>NUCLEOTIDE SEQUENCE</scope>
</reference>
<keyword evidence="17" id="KW-0732">Signal</keyword>
<dbReference type="GO" id="GO:0016712">
    <property type="term" value="F:oxidoreductase activity, acting on paired donors, with incorporation or reduction of molecular oxygen, reduced flavin or flavoprotein as one donor, and incorporation of one atom of oxygen"/>
    <property type="evidence" value="ECO:0007669"/>
    <property type="project" value="TreeGrafter"/>
</dbReference>
<dbReference type="KEGG" id="ccin:107269291"/>
<evidence type="ECO:0000256" key="3">
    <source>
        <dbReference type="ARBA" id="ARBA00004174"/>
    </source>
</evidence>
<dbReference type="GO" id="GO:0020037">
    <property type="term" value="F:heme binding"/>
    <property type="evidence" value="ECO:0007669"/>
    <property type="project" value="InterPro"/>
</dbReference>
<keyword evidence="13 16" id="KW-0472">Membrane</keyword>
<dbReference type="AlphaFoldDB" id="A0A1W6L1I0"/>
<comment type="function">
    <text evidence="2">May be involved in the metabolism of insect hormones and in the breakdown of synthetic insecticides.</text>
</comment>
<dbReference type="GeneID" id="107269291"/>
<dbReference type="GO" id="GO:0006082">
    <property type="term" value="P:organic acid metabolic process"/>
    <property type="evidence" value="ECO:0007669"/>
    <property type="project" value="TreeGrafter"/>
</dbReference>
<evidence type="ECO:0000256" key="6">
    <source>
        <dbReference type="ARBA" id="ARBA00022617"/>
    </source>
</evidence>
<dbReference type="GO" id="GO:0006805">
    <property type="term" value="P:xenobiotic metabolic process"/>
    <property type="evidence" value="ECO:0007669"/>
    <property type="project" value="TreeGrafter"/>
</dbReference>
<evidence type="ECO:0000256" key="13">
    <source>
        <dbReference type="ARBA" id="ARBA00023136"/>
    </source>
</evidence>
<keyword evidence="7 14" id="KW-0479">Metal-binding</keyword>
<keyword evidence="10 15" id="KW-0560">Oxidoreductase</keyword>
<evidence type="ECO:0000313" key="20">
    <source>
        <dbReference type="RefSeq" id="XP_015598467.1"/>
    </source>
</evidence>
<dbReference type="Gene3D" id="1.10.630.10">
    <property type="entry name" value="Cytochrome P450"/>
    <property type="match status" value="1"/>
</dbReference>
<dbReference type="Proteomes" id="UP000694920">
    <property type="component" value="Unplaced"/>
</dbReference>
<evidence type="ECO:0000256" key="4">
    <source>
        <dbReference type="ARBA" id="ARBA00004406"/>
    </source>
</evidence>
<evidence type="ECO:0000256" key="14">
    <source>
        <dbReference type="PIRSR" id="PIRSR602401-1"/>
    </source>
</evidence>
<keyword evidence="9" id="KW-0492">Microsome</keyword>
<keyword evidence="16" id="KW-0812">Transmembrane</keyword>